<name>A0A1Y6BHX2_9NEIS</name>
<accession>A0A1Y6BHX2</accession>
<dbReference type="AlphaFoldDB" id="A0A1Y6BHX2"/>
<dbReference type="EMBL" id="FXAG01000005">
    <property type="protein sequence ID" value="SMF10146.1"/>
    <property type="molecule type" value="Genomic_DNA"/>
</dbReference>
<keyword evidence="2" id="KW-1185">Reference proteome</keyword>
<reference evidence="2" key="1">
    <citation type="submission" date="2017-04" db="EMBL/GenBank/DDBJ databases">
        <authorList>
            <person name="Varghese N."/>
            <person name="Submissions S."/>
        </authorList>
    </citation>
    <scope>NUCLEOTIDE SEQUENCE [LARGE SCALE GENOMIC DNA]</scope>
    <source>
        <strain evidence="2">DSM 22618</strain>
    </source>
</reference>
<proteinExistence type="predicted"/>
<evidence type="ECO:0000313" key="1">
    <source>
        <dbReference type="EMBL" id="SMF10146.1"/>
    </source>
</evidence>
<protein>
    <submittedName>
        <fullName evidence="1">Uncharacterized protein</fullName>
    </submittedName>
</protein>
<sequence>MCESVNAEQLAPSGNATMATAVHALGIAPKRDIHFDGTEP</sequence>
<organism evidence="1 2">
    <name type="scientific">Pseudogulbenkiania subflava DSM 22618</name>
    <dbReference type="NCBI Taxonomy" id="1123014"/>
    <lineage>
        <taxon>Bacteria</taxon>
        <taxon>Pseudomonadati</taxon>
        <taxon>Pseudomonadota</taxon>
        <taxon>Betaproteobacteria</taxon>
        <taxon>Neisseriales</taxon>
        <taxon>Chromobacteriaceae</taxon>
        <taxon>Pseudogulbenkiania</taxon>
    </lineage>
</organism>
<dbReference type="STRING" id="1123014.SAMN02745746_01263"/>
<dbReference type="Proteomes" id="UP000192920">
    <property type="component" value="Unassembled WGS sequence"/>
</dbReference>
<gene>
    <name evidence="1" type="ORF">SAMN02745746_01263</name>
</gene>
<evidence type="ECO:0000313" key="2">
    <source>
        <dbReference type="Proteomes" id="UP000192920"/>
    </source>
</evidence>